<dbReference type="Proteomes" id="UP000184041">
    <property type="component" value="Unassembled WGS sequence"/>
</dbReference>
<proteinExistence type="predicted"/>
<name>A0A1M4TBP8_9BACT</name>
<gene>
    <name evidence="1" type="ORF">SAMN05443144_101257</name>
</gene>
<dbReference type="EMBL" id="FQUS01000001">
    <property type="protein sequence ID" value="SHE41880.1"/>
    <property type="molecule type" value="Genomic_DNA"/>
</dbReference>
<keyword evidence="2" id="KW-1185">Reference proteome</keyword>
<accession>A0A1M4TBP8</accession>
<protein>
    <submittedName>
        <fullName evidence="1">Uncharacterized protein</fullName>
    </submittedName>
</protein>
<organism evidence="1 2">
    <name type="scientific">Fodinibius roseus</name>
    <dbReference type="NCBI Taxonomy" id="1194090"/>
    <lineage>
        <taxon>Bacteria</taxon>
        <taxon>Pseudomonadati</taxon>
        <taxon>Balneolota</taxon>
        <taxon>Balneolia</taxon>
        <taxon>Balneolales</taxon>
        <taxon>Balneolaceae</taxon>
        <taxon>Fodinibius</taxon>
    </lineage>
</organism>
<evidence type="ECO:0000313" key="2">
    <source>
        <dbReference type="Proteomes" id="UP000184041"/>
    </source>
</evidence>
<dbReference type="AlphaFoldDB" id="A0A1M4TBP8"/>
<reference evidence="1 2" key="1">
    <citation type="submission" date="2016-11" db="EMBL/GenBank/DDBJ databases">
        <authorList>
            <person name="Jaros S."/>
            <person name="Januszkiewicz K."/>
            <person name="Wedrychowicz H."/>
        </authorList>
    </citation>
    <scope>NUCLEOTIDE SEQUENCE [LARGE SCALE GENOMIC DNA]</scope>
    <source>
        <strain evidence="1 2">DSM 21986</strain>
    </source>
</reference>
<sequence>MEMGVRSLVNMIWIKNEKMTNNQLFPEGFEKPGALFYSKP</sequence>
<dbReference type="STRING" id="1194090.SAMN05443144_101257"/>
<evidence type="ECO:0000313" key="1">
    <source>
        <dbReference type="EMBL" id="SHE41880.1"/>
    </source>
</evidence>